<evidence type="ECO:0000256" key="1">
    <source>
        <dbReference type="SAM" id="SignalP"/>
    </source>
</evidence>
<protein>
    <submittedName>
        <fullName evidence="2">Uncharacterized protein</fullName>
    </submittedName>
</protein>
<dbReference type="Proteomes" id="UP000316270">
    <property type="component" value="Chromosome 5"/>
</dbReference>
<dbReference type="Pfam" id="PF00300">
    <property type="entry name" value="His_Phos_1"/>
    <property type="match status" value="1"/>
</dbReference>
<dbReference type="PANTHER" id="PTHR48100:SF1">
    <property type="entry name" value="HISTIDINE PHOSPHATASE FAMILY PROTEIN-RELATED"/>
    <property type="match status" value="1"/>
</dbReference>
<dbReference type="SUPFAM" id="SSF53254">
    <property type="entry name" value="Phosphoglycerate mutase-like"/>
    <property type="match status" value="1"/>
</dbReference>
<dbReference type="InterPro" id="IPR050275">
    <property type="entry name" value="PGM_Phosphatase"/>
</dbReference>
<dbReference type="GO" id="GO:0016791">
    <property type="term" value="F:phosphatase activity"/>
    <property type="evidence" value="ECO:0007669"/>
    <property type="project" value="TreeGrafter"/>
</dbReference>
<gene>
    <name evidence="2" type="ORF">FKW77_005130</name>
</gene>
<dbReference type="AlphaFoldDB" id="A0A517L5B3"/>
<dbReference type="PANTHER" id="PTHR48100">
    <property type="entry name" value="BROAD-SPECIFICITY PHOSPHATASE YOR283W-RELATED"/>
    <property type="match status" value="1"/>
</dbReference>
<evidence type="ECO:0000313" key="2">
    <source>
        <dbReference type="EMBL" id="QDS70837.1"/>
    </source>
</evidence>
<dbReference type="CDD" id="cd07067">
    <property type="entry name" value="HP_PGM_like"/>
    <property type="match status" value="1"/>
</dbReference>
<accession>A0A517L5B3</accession>
<feature type="signal peptide" evidence="1">
    <location>
        <begin position="1"/>
        <end position="23"/>
    </location>
</feature>
<dbReference type="EMBL" id="CP042189">
    <property type="protein sequence ID" value="QDS70837.1"/>
    <property type="molecule type" value="Genomic_DNA"/>
</dbReference>
<reference evidence="2 3" key="1">
    <citation type="submission" date="2019-07" db="EMBL/GenBank/DDBJ databases">
        <title>Finished genome of Venturia effusa.</title>
        <authorList>
            <person name="Young C.A."/>
            <person name="Cox M.P."/>
            <person name="Ganley A.R.D."/>
            <person name="David W.J."/>
        </authorList>
    </citation>
    <scope>NUCLEOTIDE SEQUENCE [LARGE SCALE GENOMIC DNA]</scope>
    <source>
        <strain evidence="3">albino</strain>
    </source>
</reference>
<dbReference type="InterPro" id="IPR013078">
    <property type="entry name" value="His_Pase_superF_clade-1"/>
</dbReference>
<sequence>MRSSPALFLLSVVSLLGMGPSRSSSTGRKSTSYLRYSTVTGFFAQDENSTDTSTFNYAIMNLGLLNRTYPTDSEFDPGGKKTQWQRFMYYLDYLIENSARNEQYKLLYMGRHGEGYHNVAEAFYGTPAWDCYWSKLDGNGTITWADAHITPTGQAQALVAHDFWKTALVQAKIPAPETYYSSPLDRCIATANLTFSGLDLPENKEFKPVVKELMREAIGIHTCDRRSTKTEIHSRWPQFEFEDDFSEEDPLWLPDLRESDSQLDARVKSLLDDIFTNDDHTYISFTSHSGAIAGILRVLEHIPFSLQTGGVIPVLVKAENVQGTAPSTTIVSGTTAPTCSVNPTSPE</sequence>
<feature type="chain" id="PRO_5021837499" evidence="1">
    <location>
        <begin position="24"/>
        <end position="347"/>
    </location>
</feature>
<name>A0A517L5B3_9PEZI</name>
<dbReference type="InterPro" id="IPR029033">
    <property type="entry name" value="His_PPase_superfam"/>
</dbReference>
<keyword evidence="3" id="KW-1185">Reference proteome</keyword>
<dbReference type="OrthoDB" id="496981at2759"/>
<dbReference type="GO" id="GO:0005737">
    <property type="term" value="C:cytoplasm"/>
    <property type="evidence" value="ECO:0007669"/>
    <property type="project" value="TreeGrafter"/>
</dbReference>
<dbReference type="Gene3D" id="3.40.50.1240">
    <property type="entry name" value="Phosphoglycerate mutase-like"/>
    <property type="match status" value="1"/>
</dbReference>
<keyword evidence="1" id="KW-0732">Signal</keyword>
<organism evidence="2 3">
    <name type="scientific">Venturia effusa</name>
    <dbReference type="NCBI Taxonomy" id="50376"/>
    <lineage>
        <taxon>Eukaryota</taxon>
        <taxon>Fungi</taxon>
        <taxon>Dikarya</taxon>
        <taxon>Ascomycota</taxon>
        <taxon>Pezizomycotina</taxon>
        <taxon>Dothideomycetes</taxon>
        <taxon>Pleosporomycetidae</taxon>
        <taxon>Venturiales</taxon>
        <taxon>Venturiaceae</taxon>
        <taxon>Venturia</taxon>
    </lineage>
</organism>
<evidence type="ECO:0000313" key="3">
    <source>
        <dbReference type="Proteomes" id="UP000316270"/>
    </source>
</evidence>
<dbReference type="SMART" id="SM00855">
    <property type="entry name" value="PGAM"/>
    <property type="match status" value="1"/>
</dbReference>
<proteinExistence type="predicted"/>